<keyword evidence="3" id="KW-1185">Reference proteome</keyword>
<feature type="region of interest" description="Disordered" evidence="1">
    <location>
        <begin position="43"/>
        <end position="64"/>
    </location>
</feature>
<evidence type="ECO:0000313" key="3">
    <source>
        <dbReference type="Proteomes" id="UP000325081"/>
    </source>
</evidence>
<accession>A0A5A7R553</accession>
<gene>
    <name evidence="2" type="ORF">STAS_30285</name>
</gene>
<evidence type="ECO:0000256" key="1">
    <source>
        <dbReference type="SAM" id="MobiDB-lite"/>
    </source>
</evidence>
<proteinExistence type="predicted"/>
<reference evidence="3" key="1">
    <citation type="journal article" date="2019" name="Curr. Biol.">
        <title>Genome Sequence of Striga asiatica Provides Insight into the Evolution of Plant Parasitism.</title>
        <authorList>
            <person name="Yoshida S."/>
            <person name="Kim S."/>
            <person name="Wafula E.K."/>
            <person name="Tanskanen J."/>
            <person name="Kim Y.M."/>
            <person name="Honaas L."/>
            <person name="Yang Z."/>
            <person name="Spallek T."/>
            <person name="Conn C.E."/>
            <person name="Ichihashi Y."/>
            <person name="Cheong K."/>
            <person name="Cui S."/>
            <person name="Der J.P."/>
            <person name="Gundlach H."/>
            <person name="Jiao Y."/>
            <person name="Hori C."/>
            <person name="Ishida J.K."/>
            <person name="Kasahara H."/>
            <person name="Kiba T."/>
            <person name="Kim M.S."/>
            <person name="Koo N."/>
            <person name="Laohavisit A."/>
            <person name="Lee Y.H."/>
            <person name="Lumba S."/>
            <person name="McCourt P."/>
            <person name="Mortimer J.C."/>
            <person name="Mutuku J.M."/>
            <person name="Nomura T."/>
            <person name="Sasaki-Sekimoto Y."/>
            <person name="Seto Y."/>
            <person name="Wang Y."/>
            <person name="Wakatake T."/>
            <person name="Sakakibara H."/>
            <person name="Demura T."/>
            <person name="Yamaguchi S."/>
            <person name="Yoneyama K."/>
            <person name="Manabe R.I."/>
            <person name="Nelson D.C."/>
            <person name="Schulman A.H."/>
            <person name="Timko M.P."/>
            <person name="dePamphilis C.W."/>
            <person name="Choi D."/>
            <person name="Shirasu K."/>
        </authorList>
    </citation>
    <scope>NUCLEOTIDE SEQUENCE [LARGE SCALE GENOMIC DNA]</scope>
    <source>
        <strain evidence="3">cv. UVA1</strain>
    </source>
</reference>
<name>A0A5A7R553_STRAF</name>
<dbReference type="Proteomes" id="UP000325081">
    <property type="component" value="Unassembled WGS sequence"/>
</dbReference>
<evidence type="ECO:0000313" key="2">
    <source>
        <dbReference type="EMBL" id="GER52795.1"/>
    </source>
</evidence>
<comment type="caution">
    <text evidence="2">The sequence shown here is derived from an EMBL/GenBank/DDBJ whole genome shotgun (WGS) entry which is preliminary data.</text>
</comment>
<feature type="compositionally biased region" description="Basic and acidic residues" evidence="1">
    <location>
        <begin position="43"/>
        <end position="52"/>
    </location>
</feature>
<protein>
    <submittedName>
        <fullName evidence="2">Uncharacterized protein</fullName>
    </submittedName>
</protein>
<sequence length="141" mass="14727">MRSVGLIRRNRGVRVRICNTAAPRGVGSKDVCEQWRRGVCVRDEGEKNGEGREDGDEGVGDGYSSSGSEAAFGLGGGASDAQIVLVLVLAGAENGAAGAGGVLNLILDLVDLNPTLVLPGVDVQPRLVLAAFHGLRWLYDR</sequence>
<dbReference type="EMBL" id="BKCP01010514">
    <property type="protein sequence ID" value="GER52795.1"/>
    <property type="molecule type" value="Genomic_DNA"/>
</dbReference>
<dbReference type="AlphaFoldDB" id="A0A5A7R553"/>
<organism evidence="2 3">
    <name type="scientific">Striga asiatica</name>
    <name type="common">Asiatic witchweed</name>
    <name type="synonym">Buchnera asiatica</name>
    <dbReference type="NCBI Taxonomy" id="4170"/>
    <lineage>
        <taxon>Eukaryota</taxon>
        <taxon>Viridiplantae</taxon>
        <taxon>Streptophyta</taxon>
        <taxon>Embryophyta</taxon>
        <taxon>Tracheophyta</taxon>
        <taxon>Spermatophyta</taxon>
        <taxon>Magnoliopsida</taxon>
        <taxon>eudicotyledons</taxon>
        <taxon>Gunneridae</taxon>
        <taxon>Pentapetalae</taxon>
        <taxon>asterids</taxon>
        <taxon>lamiids</taxon>
        <taxon>Lamiales</taxon>
        <taxon>Orobanchaceae</taxon>
        <taxon>Buchnereae</taxon>
        <taxon>Striga</taxon>
    </lineage>
</organism>